<evidence type="ECO:0000256" key="1">
    <source>
        <dbReference type="SAM" id="MobiDB-lite"/>
    </source>
</evidence>
<feature type="compositionally biased region" description="Polar residues" evidence="1">
    <location>
        <begin position="664"/>
        <end position="681"/>
    </location>
</feature>
<dbReference type="Pfam" id="PF10536">
    <property type="entry name" value="PMD"/>
    <property type="match status" value="1"/>
</dbReference>
<dbReference type="GO" id="GO:0010073">
    <property type="term" value="P:meristem maintenance"/>
    <property type="evidence" value="ECO:0007669"/>
    <property type="project" value="InterPro"/>
</dbReference>
<dbReference type="PANTHER" id="PTHR46033:SF8">
    <property type="entry name" value="PROTEIN MAINTENANCE OF MERISTEMS-LIKE"/>
    <property type="match status" value="1"/>
</dbReference>
<reference evidence="3" key="1">
    <citation type="submission" date="2018-02" db="EMBL/GenBank/DDBJ databases">
        <authorList>
            <person name="Cohen D.B."/>
            <person name="Kent A.D."/>
        </authorList>
    </citation>
    <scope>NUCLEOTIDE SEQUENCE</scope>
</reference>
<proteinExistence type="predicted"/>
<dbReference type="InterPro" id="IPR019557">
    <property type="entry name" value="AminoTfrase-like_pln_mobile"/>
</dbReference>
<feature type="region of interest" description="Disordered" evidence="1">
    <location>
        <begin position="255"/>
        <end position="276"/>
    </location>
</feature>
<dbReference type="PANTHER" id="PTHR46033">
    <property type="entry name" value="PROTEIN MAIN-LIKE 2"/>
    <property type="match status" value="1"/>
</dbReference>
<feature type="region of interest" description="Disordered" evidence="1">
    <location>
        <begin position="1244"/>
        <end position="1281"/>
    </location>
</feature>
<name>A0A2N9I7E8_FAGSY</name>
<dbReference type="InterPro" id="IPR044824">
    <property type="entry name" value="MAIN-like"/>
</dbReference>
<accession>A0A2N9I7E8</accession>
<feature type="region of interest" description="Disordered" evidence="1">
    <location>
        <begin position="638"/>
        <end position="718"/>
    </location>
</feature>
<feature type="region of interest" description="Disordered" evidence="1">
    <location>
        <begin position="1"/>
        <end position="41"/>
    </location>
</feature>
<feature type="domain" description="Aminotransferase-like plant mobile" evidence="2">
    <location>
        <begin position="808"/>
        <end position="1089"/>
    </location>
</feature>
<sequence length="1281" mass="141435">MAPGSRGIGAVFVHSSGEDSDQTGDAFGEPRVPRRSRSHYLSNAPGLADQLVASRKDSAREGGSCAAYFCKVPDSRESELGLVRYGPASRVHRGVFGPFEGSFPIRIPADPDKFLAIREFHVVHGCVLFPMCPGSQINLLRVRKTLCASAATSVGKFRKFQHSLISSACFHARGRRSSRCRIPTILVSPESLRYLLFNGTGLAQRGGQFDPVFGLVNSPVKPWSNLVNLGQTWSDLVKALQTLGSVPRTSFQGFLGKADPSRAGNSSVKPRTPIDDQFSPIRPTGTALFRLGIQVGPAMQKNFNLSWKFFQIFRENLGFETCFKFQFGDSLAWMTIGLGPSLKPGRIGLGDHPGLETKFVIRVRIGLGDHPGLETETNRGRIGLGDHPGLETKFVIRVRIGLGDHPGLETETNRGRIGLGDHPGLETKFVIRVRIGLGDHPGLETETNRGRIGLGDHPGLETKFVIRVRIGLGDHPGLETETNRGRIGLGDHPGLETKFVIRVRIGLGDHPGLETETNRGRIGLGDHPGLETKFVIRVRIGLGDHPGLETETNRGRIGLGDHPGLETKFVIRHFVKIMSDRGSGSGGHRRSDRLAKGKAVAYAPESSPDTDDEYDAMEDVRTRVDASLARDLQAEFDAEAAGSAPSAARAPSRPGVVIGRSAGPSETTRPSPQPSVTTGSSDAPRAAPRRAHTRSTGILPSRLKRQRSEGIPDSAGTIPEDYVAPGFRYPPHGGIRPRYPVAVEISDTPLLTNLLAHPSSLVRRCQEPPYSAGRGGWSEFSRLLAVSRPEYREFLIGLGFGPFLSIPYVSVYHPAVWCFIERFFHHTGTFHLSTCEMAVLPVDWSAILGIRFGGRAPPSEPIDGFEAREILGLADHDATEGTRRPSVRIRYLADVLRRDREEPPTELRYRQWAAYFIFSCFLGNDRSIVPTPIVGMFRDIDTLREYDWGALTYGFYIRGLRRYSRRESISFLGFWQFTVFWAFEHFPTFAPSRLPLASDPDFPLARRWDTSRIERMTTCTLLELRMTVDCLRDADIIFQPYSAALSQRPEVFRAVALSRLRLWIRTTRSWELLLGERTVRQLGDEAVVPVDPSPLMTIEDYIPRAPSDPYIAGVSAYPSLVREGVSYQEWFEQVSLGSLMSLHEVEGGRVMGGVAMDSHHIRSSGQIERLEGEVLRLQLELSVSADRYTADMASMQTEATRREGEMVQMQRDLAQSQRDLGSRDAEVARLAAAVRRLEDQLHGMGITPVTGADLSGPGQPSSSPPRDPVSRDWFFDDPSPP</sequence>
<feature type="region of interest" description="Disordered" evidence="1">
    <location>
        <begin position="580"/>
        <end position="616"/>
    </location>
</feature>
<dbReference type="EMBL" id="OIVN01004890">
    <property type="protein sequence ID" value="SPD19771.1"/>
    <property type="molecule type" value="Genomic_DNA"/>
</dbReference>
<gene>
    <name evidence="3" type="ORF">FSB_LOCUS47653</name>
</gene>
<organism evidence="3">
    <name type="scientific">Fagus sylvatica</name>
    <name type="common">Beechnut</name>
    <dbReference type="NCBI Taxonomy" id="28930"/>
    <lineage>
        <taxon>Eukaryota</taxon>
        <taxon>Viridiplantae</taxon>
        <taxon>Streptophyta</taxon>
        <taxon>Embryophyta</taxon>
        <taxon>Tracheophyta</taxon>
        <taxon>Spermatophyta</taxon>
        <taxon>Magnoliopsida</taxon>
        <taxon>eudicotyledons</taxon>
        <taxon>Gunneridae</taxon>
        <taxon>Pentapetalae</taxon>
        <taxon>rosids</taxon>
        <taxon>fabids</taxon>
        <taxon>Fagales</taxon>
        <taxon>Fagaceae</taxon>
        <taxon>Fagus</taxon>
    </lineage>
</organism>
<protein>
    <recommendedName>
        <fullName evidence="2">Aminotransferase-like plant mobile domain-containing protein</fullName>
    </recommendedName>
</protein>
<evidence type="ECO:0000313" key="3">
    <source>
        <dbReference type="EMBL" id="SPD19771.1"/>
    </source>
</evidence>
<evidence type="ECO:0000259" key="2">
    <source>
        <dbReference type="Pfam" id="PF10536"/>
    </source>
</evidence>
<feature type="compositionally biased region" description="Low complexity" evidence="1">
    <location>
        <begin position="640"/>
        <end position="655"/>
    </location>
</feature>